<dbReference type="Proteomes" id="UP001201812">
    <property type="component" value="Unassembled WGS sequence"/>
</dbReference>
<proteinExistence type="predicted"/>
<name>A0AAD4MT82_9BILA</name>
<sequence length="681" mass="77477">MTLLITHRKYAYNRPKLKADVIKIPHIFLPIPQIIFIFSITLLLFSAPAFAKTQKNGLLPLRNIYPPGGENFFVFERKERARREKSSDHCKPDQVSYASSDLRSFEAASEEVRMKSKDATYFFAITSDCQVLFARHDQIQQLARTIEVDNRVTYCLPGLVQFHWRETESGNIGLQLLLKRGNRQICTLSVELPPLEILSGHTVFSYSIRSSLNYAVCSFLSNTSFVMEPELSFMDTTYSDIIYFVDPKSSGAYWTIRQFKFDHKGYFKALDTFIVKNIAEEESKITGKFEKADSFHVTLDAQRRKVFLTNKQTRKMHGTCAYDWLFRPHRVQIEYSSLSTRTIPNRPGQTNPVPLNEINSVNVDHSRIVFSEVIRKADEKYTTKVFIHDRTNNSIQPKCVLEVPYRAKFGFIQASSLEQLNVIKLPKFTCAMGKNSLAIQDPHVENKRKNFSAATKIRTLNQRLTPSTTQRPPSIPVTQMPSSVERDFGRDRILPVTTMRPTWRTSKAPKATTIKLVKDFGRKVPYKTGDSMESSGSGPISGEEVELVLSKAPVTKYSTHSPRRTATTTTARPPLAKDIYGDPSLEEYDTGYHGGGDDPLGLLRTENEITKGRWPTTKQRTTTQTARPTPADVAKSAEVAKSKLEKSEPSSSQRCYIFTQIFNYHILATILFTYFLPLIFA</sequence>
<protein>
    <submittedName>
        <fullName evidence="3">Uncharacterized protein</fullName>
    </submittedName>
</protein>
<feature type="compositionally biased region" description="Low complexity" evidence="1">
    <location>
        <begin position="616"/>
        <end position="631"/>
    </location>
</feature>
<keyword evidence="2" id="KW-1133">Transmembrane helix</keyword>
<accession>A0AAD4MT82</accession>
<feature type="compositionally biased region" description="Polar residues" evidence="1">
    <location>
        <begin position="465"/>
        <end position="482"/>
    </location>
</feature>
<dbReference type="AlphaFoldDB" id="A0AAD4MT82"/>
<feature type="region of interest" description="Disordered" evidence="1">
    <location>
        <begin position="465"/>
        <end position="484"/>
    </location>
</feature>
<keyword evidence="2" id="KW-0812">Transmembrane</keyword>
<evidence type="ECO:0000256" key="2">
    <source>
        <dbReference type="SAM" id="Phobius"/>
    </source>
</evidence>
<evidence type="ECO:0000313" key="3">
    <source>
        <dbReference type="EMBL" id="KAI1705371.1"/>
    </source>
</evidence>
<dbReference type="EMBL" id="JAKKPZ010000057">
    <property type="protein sequence ID" value="KAI1705371.1"/>
    <property type="molecule type" value="Genomic_DNA"/>
</dbReference>
<evidence type="ECO:0000313" key="4">
    <source>
        <dbReference type="Proteomes" id="UP001201812"/>
    </source>
</evidence>
<keyword evidence="4" id="KW-1185">Reference proteome</keyword>
<feature type="region of interest" description="Disordered" evidence="1">
    <location>
        <begin position="556"/>
        <end position="579"/>
    </location>
</feature>
<feature type="transmembrane region" description="Helical" evidence="2">
    <location>
        <begin position="661"/>
        <end position="680"/>
    </location>
</feature>
<feature type="transmembrane region" description="Helical" evidence="2">
    <location>
        <begin position="21"/>
        <end position="45"/>
    </location>
</feature>
<comment type="caution">
    <text evidence="3">The sequence shown here is derived from an EMBL/GenBank/DDBJ whole genome shotgun (WGS) entry which is preliminary data.</text>
</comment>
<organism evidence="3 4">
    <name type="scientific">Ditylenchus destructor</name>
    <dbReference type="NCBI Taxonomy" id="166010"/>
    <lineage>
        <taxon>Eukaryota</taxon>
        <taxon>Metazoa</taxon>
        <taxon>Ecdysozoa</taxon>
        <taxon>Nematoda</taxon>
        <taxon>Chromadorea</taxon>
        <taxon>Rhabditida</taxon>
        <taxon>Tylenchina</taxon>
        <taxon>Tylenchomorpha</taxon>
        <taxon>Sphaerularioidea</taxon>
        <taxon>Anguinidae</taxon>
        <taxon>Anguininae</taxon>
        <taxon>Ditylenchus</taxon>
    </lineage>
</organism>
<gene>
    <name evidence="3" type="ORF">DdX_13686</name>
</gene>
<evidence type="ECO:0000256" key="1">
    <source>
        <dbReference type="SAM" id="MobiDB-lite"/>
    </source>
</evidence>
<feature type="compositionally biased region" description="Low complexity" evidence="1">
    <location>
        <begin position="564"/>
        <end position="576"/>
    </location>
</feature>
<feature type="region of interest" description="Disordered" evidence="1">
    <location>
        <begin position="614"/>
        <end position="646"/>
    </location>
</feature>
<dbReference type="Pfam" id="PF25492">
    <property type="entry name" value="DUF7911"/>
    <property type="match status" value="1"/>
</dbReference>
<reference evidence="3" key="1">
    <citation type="submission" date="2022-01" db="EMBL/GenBank/DDBJ databases">
        <title>Genome Sequence Resource for Two Populations of Ditylenchus destructor, the Migratory Endoparasitic Phytonematode.</title>
        <authorList>
            <person name="Zhang H."/>
            <person name="Lin R."/>
            <person name="Xie B."/>
        </authorList>
    </citation>
    <scope>NUCLEOTIDE SEQUENCE</scope>
    <source>
        <strain evidence="3">BazhouSP</strain>
    </source>
</reference>
<keyword evidence="2" id="KW-0472">Membrane</keyword>
<dbReference type="InterPro" id="IPR057233">
    <property type="entry name" value="DUF7911"/>
</dbReference>